<dbReference type="Gene3D" id="2.20.25.420">
    <property type="entry name" value="ZPR1, zinc finger domain"/>
    <property type="match status" value="2"/>
</dbReference>
<comment type="subcellular location">
    <subcellularLocation>
        <location evidence="1">Nucleus</location>
    </subcellularLocation>
</comment>
<dbReference type="InterPro" id="IPR040141">
    <property type="entry name" value="ZPR1"/>
</dbReference>
<evidence type="ECO:0000256" key="6">
    <source>
        <dbReference type="ARBA" id="ARBA00022833"/>
    </source>
</evidence>
<dbReference type="FunFam" id="2.20.25.420:FF:000002">
    <property type="entry name" value="Zinc finger protein ZPR1"/>
    <property type="match status" value="1"/>
</dbReference>
<dbReference type="InterPro" id="IPR004457">
    <property type="entry name" value="Znf_ZPR1"/>
</dbReference>
<dbReference type="FunFam" id="2.20.25.420:FF:000001">
    <property type="entry name" value="Zinc finger protein ZPR1"/>
    <property type="match status" value="1"/>
</dbReference>
<keyword evidence="5" id="KW-0863">Zinc-finger</keyword>
<evidence type="ECO:0000256" key="7">
    <source>
        <dbReference type="ARBA" id="ARBA00023242"/>
    </source>
</evidence>
<dbReference type="InterPro" id="IPR056180">
    <property type="entry name" value="ZPR1_jr_dom"/>
</dbReference>
<dbReference type="GO" id="GO:0008270">
    <property type="term" value="F:zinc ion binding"/>
    <property type="evidence" value="ECO:0007669"/>
    <property type="project" value="UniProtKB-KW"/>
</dbReference>
<feature type="domain" description="Zinc finger ZPR1-type" evidence="8">
    <location>
        <begin position="260"/>
        <end position="420"/>
    </location>
</feature>
<dbReference type="FunFam" id="2.60.120.1040:FF:000002">
    <property type="entry name" value="zinc finger protein ZPR1"/>
    <property type="match status" value="1"/>
</dbReference>
<evidence type="ECO:0000256" key="3">
    <source>
        <dbReference type="ARBA" id="ARBA00022723"/>
    </source>
</evidence>
<dbReference type="PANTHER" id="PTHR10876:SF0">
    <property type="entry name" value="ZINC FINGER PROTEIN ZPR1"/>
    <property type="match status" value="1"/>
</dbReference>
<dbReference type="InterPro" id="IPR042451">
    <property type="entry name" value="ZPR1_A/B_dom"/>
</dbReference>
<dbReference type="GO" id="GO:0005634">
    <property type="term" value="C:nucleus"/>
    <property type="evidence" value="ECO:0007669"/>
    <property type="project" value="UniProtKB-SubCell"/>
</dbReference>
<evidence type="ECO:0000313" key="10">
    <source>
        <dbReference type="Proteomes" id="UP000631114"/>
    </source>
</evidence>
<comment type="similarity">
    <text evidence="2">Belongs to the ZPR1 family.</text>
</comment>
<gene>
    <name evidence="9" type="ORF">IFM89_011096</name>
</gene>
<protein>
    <recommendedName>
        <fullName evidence="8">Zinc finger ZPR1-type domain-containing protein</fullName>
    </recommendedName>
</protein>
<dbReference type="Gene3D" id="2.60.120.1040">
    <property type="entry name" value="ZPR1, A/B domain"/>
    <property type="match status" value="2"/>
</dbReference>
<evidence type="ECO:0000256" key="5">
    <source>
        <dbReference type="ARBA" id="ARBA00022771"/>
    </source>
</evidence>
<organism evidence="9 10">
    <name type="scientific">Coptis chinensis</name>
    <dbReference type="NCBI Taxonomy" id="261450"/>
    <lineage>
        <taxon>Eukaryota</taxon>
        <taxon>Viridiplantae</taxon>
        <taxon>Streptophyta</taxon>
        <taxon>Embryophyta</taxon>
        <taxon>Tracheophyta</taxon>
        <taxon>Spermatophyta</taxon>
        <taxon>Magnoliopsida</taxon>
        <taxon>Ranunculales</taxon>
        <taxon>Ranunculaceae</taxon>
        <taxon>Coptidoideae</taxon>
        <taxon>Coptis</taxon>
    </lineage>
</organism>
<evidence type="ECO:0000256" key="2">
    <source>
        <dbReference type="ARBA" id="ARBA00008354"/>
    </source>
</evidence>
<dbReference type="Pfam" id="PF03367">
    <property type="entry name" value="Zn_ribbon_ZPR1"/>
    <property type="match status" value="2"/>
</dbReference>
<dbReference type="InterPro" id="IPR042452">
    <property type="entry name" value="ZPR1_Znf1/2"/>
</dbReference>
<evidence type="ECO:0000313" key="9">
    <source>
        <dbReference type="EMBL" id="KAF9620361.1"/>
    </source>
</evidence>
<evidence type="ECO:0000256" key="1">
    <source>
        <dbReference type="ARBA" id="ARBA00004123"/>
    </source>
</evidence>
<dbReference type="OrthoDB" id="308464at2759"/>
<comment type="caution">
    <text evidence="9">The sequence shown here is derived from an EMBL/GenBank/DDBJ whole genome shotgun (WGS) entry which is preliminary data.</text>
</comment>
<sequence>MDPMIDIGSAVNEIHQIESLCMRCGENGTTKILLTRIPHFRDLVLMAFDCPHCNERNNEVQFAGQLQPRGRTYHLRVASSDKNTLDRHVVKSDSATIKIPHLDFEIPPEAQRGTLSTVEGILMRAVNELEELQEERRKIDPGKAKALDEFLVKLKECASGAVPFDFILDDPSGNSFIQNPFAPAPDPPLSIKYYQRTNEQQEALGFLVEAKNQEGSRNVVPHGTFGAAATHKAIAHGNNEDFTTALLKYSAPEEVMTFPSTCGLCGIPCETRMFVTKIPYFREVIVMASTCDGCGDRSSELKAGGDVPDKGKKIVVNVKNRVDLNRDVIKSDYASVTIPELDLELGSGTLGGMVTTIEGLITQIGENLDNLNSLHLGDSTTDGKKSDWKDFKSRLSQLLDIEEPWTLIIDDALARSFVRRVTDVIEDDHQLNFEDYERSWEQNEELGLNDIDTSAADIYYDDSKTPK</sequence>
<dbReference type="EMBL" id="JADFTS010000002">
    <property type="protein sequence ID" value="KAF9620361.1"/>
    <property type="molecule type" value="Genomic_DNA"/>
</dbReference>
<dbReference type="Pfam" id="PF22794">
    <property type="entry name" value="jr-ZPR1"/>
    <property type="match status" value="2"/>
</dbReference>
<reference evidence="9 10" key="1">
    <citation type="submission" date="2020-10" db="EMBL/GenBank/DDBJ databases">
        <title>The Coptis chinensis genome and diversification of protoberbering-type alkaloids.</title>
        <authorList>
            <person name="Wang B."/>
            <person name="Shu S."/>
            <person name="Song C."/>
            <person name="Liu Y."/>
        </authorList>
    </citation>
    <scope>NUCLEOTIDE SEQUENCE [LARGE SCALE GENOMIC DNA]</scope>
    <source>
        <strain evidence="9">HL-2020</strain>
        <tissue evidence="9">Leaf</tissue>
    </source>
</reference>
<keyword evidence="3" id="KW-0479">Metal-binding</keyword>
<dbReference type="NCBIfam" id="TIGR00310">
    <property type="entry name" value="ZPR1_znf"/>
    <property type="match status" value="2"/>
</dbReference>
<evidence type="ECO:0000256" key="4">
    <source>
        <dbReference type="ARBA" id="ARBA00022737"/>
    </source>
</evidence>
<keyword evidence="10" id="KW-1185">Reference proteome</keyword>
<proteinExistence type="inferred from homology"/>
<accession>A0A835IMB9</accession>
<dbReference type="SMART" id="SM00709">
    <property type="entry name" value="Zpr1"/>
    <property type="match status" value="2"/>
</dbReference>
<name>A0A835IMB9_9MAGN</name>
<keyword evidence="4" id="KW-0677">Repeat</keyword>
<keyword evidence="6" id="KW-0862">Zinc</keyword>
<feature type="domain" description="Zinc finger ZPR1-type" evidence="8">
    <location>
        <begin position="19"/>
        <end position="179"/>
    </location>
</feature>
<dbReference type="AlphaFoldDB" id="A0A835IMB9"/>
<evidence type="ECO:0000259" key="8">
    <source>
        <dbReference type="SMART" id="SM00709"/>
    </source>
</evidence>
<keyword evidence="7" id="KW-0539">Nucleus</keyword>
<dbReference type="PANTHER" id="PTHR10876">
    <property type="entry name" value="ZINC FINGER PROTEIN ZPR1"/>
    <property type="match status" value="1"/>
</dbReference>
<dbReference type="Proteomes" id="UP000631114">
    <property type="component" value="Unassembled WGS sequence"/>
</dbReference>
<dbReference type="FunFam" id="2.60.120.1040:FF:000001">
    <property type="entry name" value="Zinc finger protein ZPR1"/>
    <property type="match status" value="1"/>
</dbReference>